<keyword evidence="2" id="KW-1185">Reference proteome</keyword>
<name>A0A067CIY6_SAPPC</name>
<gene>
    <name evidence="1" type="ORF">SPRG_20549</name>
</gene>
<dbReference type="AlphaFoldDB" id="A0A067CIY6"/>
<organism evidence="1 2">
    <name type="scientific">Saprolegnia parasitica (strain CBS 223.65)</name>
    <dbReference type="NCBI Taxonomy" id="695850"/>
    <lineage>
        <taxon>Eukaryota</taxon>
        <taxon>Sar</taxon>
        <taxon>Stramenopiles</taxon>
        <taxon>Oomycota</taxon>
        <taxon>Saprolegniomycetes</taxon>
        <taxon>Saprolegniales</taxon>
        <taxon>Saprolegniaceae</taxon>
        <taxon>Saprolegnia</taxon>
    </lineage>
</organism>
<dbReference type="RefSeq" id="XP_012202631.1">
    <property type="nucleotide sequence ID" value="XM_012347241.1"/>
</dbReference>
<dbReference type="GeneID" id="24141656"/>
<evidence type="ECO:0000313" key="2">
    <source>
        <dbReference type="Proteomes" id="UP000030745"/>
    </source>
</evidence>
<dbReference type="VEuPathDB" id="FungiDB:SPRG_20549"/>
<reference evidence="1 2" key="1">
    <citation type="journal article" date="2013" name="PLoS Genet.">
        <title>Distinctive expansion of potential virulence genes in the genome of the oomycete fish pathogen Saprolegnia parasitica.</title>
        <authorList>
            <person name="Jiang R.H."/>
            <person name="de Bruijn I."/>
            <person name="Haas B.J."/>
            <person name="Belmonte R."/>
            <person name="Lobach L."/>
            <person name="Christie J."/>
            <person name="van den Ackerveken G."/>
            <person name="Bottin A."/>
            <person name="Bulone V."/>
            <person name="Diaz-Moreno S.M."/>
            <person name="Dumas B."/>
            <person name="Fan L."/>
            <person name="Gaulin E."/>
            <person name="Govers F."/>
            <person name="Grenville-Briggs L.J."/>
            <person name="Horner N.R."/>
            <person name="Levin J.Z."/>
            <person name="Mammella M."/>
            <person name="Meijer H.J."/>
            <person name="Morris P."/>
            <person name="Nusbaum C."/>
            <person name="Oome S."/>
            <person name="Phillips A.J."/>
            <person name="van Rooyen D."/>
            <person name="Rzeszutek E."/>
            <person name="Saraiva M."/>
            <person name="Secombes C.J."/>
            <person name="Seidl M.F."/>
            <person name="Snel B."/>
            <person name="Stassen J.H."/>
            <person name="Sykes S."/>
            <person name="Tripathy S."/>
            <person name="van den Berg H."/>
            <person name="Vega-Arreguin J.C."/>
            <person name="Wawra S."/>
            <person name="Young S.K."/>
            <person name="Zeng Q."/>
            <person name="Dieguez-Uribeondo J."/>
            <person name="Russ C."/>
            <person name="Tyler B.M."/>
            <person name="van West P."/>
        </authorList>
    </citation>
    <scope>NUCLEOTIDE SEQUENCE [LARGE SCALE GENOMIC DNA]</scope>
    <source>
        <strain evidence="1 2">CBS 223.65</strain>
    </source>
</reference>
<sequence>MVKQLVQLSTAALVASGSLSFSPVLTWVTNALPAPDVSTLARDKNTPVKSPSQCST</sequence>
<proteinExistence type="predicted"/>
<evidence type="ECO:0000313" key="1">
    <source>
        <dbReference type="EMBL" id="KDO26752.1"/>
    </source>
</evidence>
<dbReference type="Proteomes" id="UP000030745">
    <property type="component" value="Unassembled WGS sequence"/>
</dbReference>
<dbReference type="EMBL" id="KK583222">
    <property type="protein sequence ID" value="KDO26752.1"/>
    <property type="molecule type" value="Genomic_DNA"/>
</dbReference>
<protein>
    <submittedName>
        <fullName evidence="1">Uncharacterized protein</fullName>
    </submittedName>
</protein>
<dbReference type="KEGG" id="spar:SPRG_20549"/>
<accession>A0A067CIY6</accession>